<dbReference type="HAMAP" id="MF_00434">
    <property type="entry name" value="Pterin_4_alpha"/>
    <property type="match status" value="1"/>
</dbReference>
<evidence type="ECO:0000256" key="1">
    <source>
        <dbReference type="ARBA" id="ARBA00001554"/>
    </source>
</evidence>
<dbReference type="KEGG" id="schv:BRCON_0450"/>
<dbReference type="AlphaFoldDB" id="A0A2Z4Y200"/>
<reference evidence="5 6" key="1">
    <citation type="submission" date="2018-05" db="EMBL/GenBank/DDBJ databases">
        <title>A metagenomic window into the 2 km-deep terrestrial subsurface aquifer revealed taxonomically and functionally diverse microbial community comprising novel uncultured bacterial lineages.</title>
        <authorList>
            <person name="Kadnikov V.V."/>
            <person name="Mardanov A.V."/>
            <person name="Beletsky A.V."/>
            <person name="Banks D."/>
            <person name="Pimenov N.V."/>
            <person name="Frank Y.A."/>
            <person name="Karnachuk O.V."/>
            <person name="Ravin N.V."/>
        </authorList>
    </citation>
    <scope>NUCLEOTIDE SEQUENCE [LARGE SCALE GENOMIC DNA]</scope>
    <source>
        <strain evidence="5">BY</strain>
    </source>
</reference>
<dbReference type="EC" id="4.2.1.96" evidence="4"/>
<accession>A0A2Z4Y200</accession>
<evidence type="ECO:0000313" key="5">
    <source>
        <dbReference type="EMBL" id="AXA35227.1"/>
    </source>
</evidence>
<comment type="similarity">
    <text evidence="2 4">Belongs to the pterin-4-alpha-carbinolamine dehydratase family.</text>
</comment>
<dbReference type="PANTHER" id="PTHR12599">
    <property type="entry name" value="PTERIN-4-ALPHA-CARBINOLAMINE DEHYDRATASE"/>
    <property type="match status" value="1"/>
</dbReference>
<dbReference type="Pfam" id="PF01329">
    <property type="entry name" value="Pterin_4a"/>
    <property type="match status" value="1"/>
</dbReference>
<sequence length="98" mass="11292">MTQHRLLSEEVIQGALQKLPSWHREEGKIIRDYTFADFRRAIEFVNLVAELAEQADHHPDILIHGWNKVRITLTTHSAGGITQNDIELARKIEEIVVL</sequence>
<keyword evidence="3 4" id="KW-0456">Lyase</keyword>
<evidence type="ECO:0000313" key="6">
    <source>
        <dbReference type="Proteomes" id="UP000262583"/>
    </source>
</evidence>
<name>A0A2Z4Y200_SUMC1</name>
<dbReference type="GO" id="GO:0006729">
    <property type="term" value="P:tetrahydrobiopterin biosynthetic process"/>
    <property type="evidence" value="ECO:0007669"/>
    <property type="project" value="InterPro"/>
</dbReference>
<protein>
    <recommendedName>
        <fullName evidence="4">Putative pterin-4-alpha-carbinolamine dehydratase</fullName>
        <shortName evidence="4">PHS</shortName>
        <ecNumber evidence="4">4.2.1.96</ecNumber>
    </recommendedName>
    <alternativeName>
        <fullName evidence="4">4-alpha-hydroxy-tetrahydropterin dehydratase</fullName>
    </alternativeName>
    <alternativeName>
        <fullName evidence="4">Pterin carbinolamine dehydratase</fullName>
        <shortName evidence="4">PCD</shortName>
    </alternativeName>
</protein>
<dbReference type="NCBIfam" id="NF002017">
    <property type="entry name" value="PRK00823.1-2"/>
    <property type="match status" value="1"/>
</dbReference>
<dbReference type="GO" id="GO:0008124">
    <property type="term" value="F:4-alpha-hydroxytetrahydrobiopterin dehydratase activity"/>
    <property type="evidence" value="ECO:0007669"/>
    <property type="project" value="UniProtKB-UniRule"/>
</dbReference>
<dbReference type="CDD" id="cd00488">
    <property type="entry name" value="PCD_DCoH"/>
    <property type="match status" value="1"/>
</dbReference>
<dbReference type="EMBL" id="CP030759">
    <property type="protein sequence ID" value="AXA35227.1"/>
    <property type="molecule type" value="Genomic_DNA"/>
</dbReference>
<dbReference type="SUPFAM" id="SSF55248">
    <property type="entry name" value="PCD-like"/>
    <property type="match status" value="1"/>
</dbReference>
<dbReference type="PANTHER" id="PTHR12599:SF0">
    <property type="entry name" value="PTERIN-4-ALPHA-CARBINOLAMINE DEHYDRATASE"/>
    <property type="match status" value="1"/>
</dbReference>
<dbReference type="InterPro" id="IPR001533">
    <property type="entry name" value="Pterin_deHydtase"/>
</dbReference>
<dbReference type="Gene3D" id="3.30.1360.20">
    <property type="entry name" value="Transcriptional coactivator/pterin dehydratase"/>
    <property type="match status" value="1"/>
</dbReference>
<organism evidence="5 6">
    <name type="scientific">Sumerlaea chitinivorans</name>
    <dbReference type="NCBI Taxonomy" id="2250252"/>
    <lineage>
        <taxon>Bacteria</taxon>
        <taxon>Candidatus Sumerlaeota</taxon>
        <taxon>Candidatus Sumerlaeia</taxon>
        <taxon>Candidatus Sumerlaeales</taxon>
        <taxon>Candidatus Sumerlaeaceae</taxon>
        <taxon>Candidatus Sumerlaea</taxon>
    </lineage>
</organism>
<dbReference type="InterPro" id="IPR036428">
    <property type="entry name" value="PCD_sf"/>
</dbReference>
<proteinExistence type="inferred from homology"/>
<gene>
    <name evidence="5" type="ORF">BRCON_0450</name>
</gene>
<evidence type="ECO:0000256" key="4">
    <source>
        <dbReference type="HAMAP-Rule" id="MF_00434"/>
    </source>
</evidence>
<evidence type="ECO:0000256" key="3">
    <source>
        <dbReference type="ARBA" id="ARBA00023239"/>
    </source>
</evidence>
<dbReference type="Proteomes" id="UP000262583">
    <property type="component" value="Chromosome"/>
</dbReference>
<comment type="catalytic activity">
    <reaction evidence="1 4">
        <text>(4aS,6R)-4a-hydroxy-L-erythro-5,6,7,8-tetrahydrobiopterin = (6R)-L-erythro-6,7-dihydrobiopterin + H2O</text>
        <dbReference type="Rhea" id="RHEA:11920"/>
        <dbReference type="ChEBI" id="CHEBI:15377"/>
        <dbReference type="ChEBI" id="CHEBI:15642"/>
        <dbReference type="ChEBI" id="CHEBI:43120"/>
        <dbReference type="EC" id="4.2.1.96"/>
    </reaction>
</comment>
<evidence type="ECO:0000256" key="2">
    <source>
        <dbReference type="ARBA" id="ARBA00006472"/>
    </source>
</evidence>